<dbReference type="InterPro" id="IPR027278">
    <property type="entry name" value="ACCD_DCysDesulf"/>
</dbReference>
<evidence type="ECO:0000256" key="5">
    <source>
        <dbReference type="PIRSR" id="PIRSR006278-2"/>
    </source>
</evidence>
<dbReference type="PANTHER" id="PTHR43780:SF2">
    <property type="entry name" value="1-AMINOCYCLOPROPANE-1-CARBOXYLATE DEAMINASE-RELATED"/>
    <property type="match status" value="1"/>
</dbReference>
<reference evidence="6 7" key="1">
    <citation type="submission" date="2020-08" db="EMBL/GenBank/DDBJ databases">
        <title>Functional genomics of gut bacteria from endangered species of beetles.</title>
        <authorList>
            <person name="Carlos-Shanley C."/>
        </authorList>
    </citation>
    <scope>NUCLEOTIDE SEQUENCE [LARGE SCALE GENOMIC DNA]</scope>
    <source>
        <strain evidence="6 7">S00202</strain>
    </source>
</reference>
<keyword evidence="7" id="KW-1185">Reference proteome</keyword>
<name>A0A7X0BSL0_9PSED</name>
<dbReference type="Gene3D" id="3.40.50.1100">
    <property type="match status" value="2"/>
</dbReference>
<organism evidence="6 7">
    <name type="scientific">Pseudomonas fluvialis</name>
    <dbReference type="NCBI Taxonomy" id="1793966"/>
    <lineage>
        <taxon>Bacteria</taxon>
        <taxon>Pseudomonadati</taxon>
        <taxon>Pseudomonadota</taxon>
        <taxon>Gammaproteobacteria</taxon>
        <taxon>Pseudomonadales</taxon>
        <taxon>Pseudomonadaceae</taxon>
        <taxon>Pseudomonas</taxon>
    </lineage>
</organism>
<dbReference type="EMBL" id="JACHLL010000003">
    <property type="protein sequence ID" value="MBB6341887.1"/>
    <property type="molecule type" value="Genomic_DNA"/>
</dbReference>
<comment type="similarity">
    <text evidence="2">Belongs to the ACC deaminase/D-cysteine desulfhydrase family.</text>
</comment>
<evidence type="ECO:0000313" key="6">
    <source>
        <dbReference type="EMBL" id="MBB6341887.1"/>
    </source>
</evidence>
<keyword evidence="6" id="KW-0378">Hydrolase</keyword>
<feature type="active site" description="Nucleophile" evidence="4">
    <location>
        <position position="59"/>
    </location>
</feature>
<evidence type="ECO:0000256" key="4">
    <source>
        <dbReference type="PIRSR" id="PIRSR006278-1"/>
    </source>
</evidence>
<dbReference type="Proteomes" id="UP000557193">
    <property type="component" value="Unassembled WGS sequence"/>
</dbReference>
<proteinExistence type="inferred from homology"/>
<evidence type="ECO:0000256" key="3">
    <source>
        <dbReference type="ARBA" id="ARBA00022898"/>
    </source>
</evidence>
<evidence type="ECO:0000256" key="1">
    <source>
        <dbReference type="ARBA" id="ARBA00001933"/>
    </source>
</evidence>
<comment type="caution">
    <text evidence="6">The sequence shown here is derived from an EMBL/GenBank/DDBJ whole genome shotgun (WGS) entry which is preliminary data.</text>
</comment>
<dbReference type="EC" id="3.5.99.7" evidence="6"/>
<dbReference type="GO" id="GO:0008660">
    <property type="term" value="F:1-aminocyclopropane-1-carboxylate deaminase activity"/>
    <property type="evidence" value="ECO:0007669"/>
    <property type="project" value="UniProtKB-EC"/>
</dbReference>
<dbReference type="InterPro" id="IPR036052">
    <property type="entry name" value="TrpB-like_PALP_sf"/>
</dbReference>
<keyword evidence="3 5" id="KW-0663">Pyridoxal phosphate</keyword>
<dbReference type="PIRSF" id="PIRSF006278">
    <property type="entry name" value="ACCD_DCysDesulf"/>
    <property type="match status" value="1"/>
</dbReference>
<dbReference type="AlphaFoldDB" id="A0A7X0BSL0"/>
<gene>
    <name evidence="6" type="ORF">HNP49_002055</name>
</gene>
<dbReference type="GO" id="GO:0019148">
    <property type="term" value="F:D-cysteine desulfhydrase activity"/>
    <property type="evidence" value="ECO:0007669"/>
    <property type="project" value="TreeGrafter"/>
</dbReference>
<evidence type="ECO:0000256" key="2">
    <source>
        <dbReference type="ARBA" id="ARBA00008639"/>
    </source>
</evidence>
<dbReference type="PANTHER" id="PTHR43780">
    <property type="entry name" value="1-AMINOCYCLOPROPANE-1-CARBOXYLATE DEAMINASE-RELATED"/>
    <property type="match status" value="1"/>
</dbReference>
<accession>A0A7X0BSL0</accession>
<comment type="cofactor">
    <cofactor evidence="1">
        <name>pyridoxal 5'-phosphate</name>
        <dbReference type="ChEBI" id="CHEBI:597326"/>
    </cofactor>
</comment>
<protein>
    <submittedName>
        <fullName evidence="6">1-aminocyclopropane-1-carboxylate deaminase</fullName>
        <ecNumber evidence="6">3.5.99.7</ecNumber>
    </submittedName>
</protein>
<dbReference type="RefSeq" id="WP_221445179.1">
    <property type="nucleotide sequence ID" value="NZ_JACHLL010000003.1"/>
</dbReference>
<dbReference type="SUPFAM" id="SSF53686">
    <property type="entry name" value="Tryptophan synthase beta subunit-like PLP-dependent enzymes"/>
    <property type="match status" value="1"/>
</dbReference>
<feature type="modified residue" description="N6-(pyridoxal phosphate)lysine" evidence="5">
    <location>
        <position position="32"/>
    </location>
</feature>
<sequence>MQPLHLSWLEAAGVEAAILRLELLDPLLSGNKWFKLKGHLRVAEASGSPGLISVGGAHSNHLHALAAAGQRFGFATVGLLRGELQDTVTVADLQAMGMQLHWLGYGEYRQRHQASFWLPWLQRYSGYHPVPEGGGGLLGTEGCAAIVDMIDSQLADLGWSDYQQLWLAVGSGTTLVGLQLAMPAGRELVGALAVPARYGVGEQIEALLQTARVERRQYRLLEACGAGFGRFDQALLDFMQDCEVQSCVQFEPIYSSKMLLALQQQVAGGYLAAGSRVVLLHGGGLQGYRPVGPDEFSSVRS</sequence>
<evidence type="ECO:0000313" key="7">
    <source>
        <dbReference type="Proteomes" id="UP000557193"/>
    </source>
</evidence>